<feature type="region of interest" description="Disordered" evidence="7">
    <location>
        <begin position="57"/>
        <end position="108"/>
    </location>
</feature>
<evidence type="ECO:0000256" key="1">
    <source>
        <dbReference type="ARBA" id="ARBA00003687"/>
    </source>
</evidence>
<dbReference type="Gene3D" id="3.30.1330.80">
    <property type="entry name" value="Hypothetical protein, similar to alpha- acetolactate decarboxylase, domain 2"/>
    <property type="match status" value="1"/>
</dbReference>
<feature type="compositionally biased region" description="Polar residues" evidence="7">
    <location>
        <begin position="125"/>
        <end position="139"/>
    </location>
</feature>
<feature type="region of interest" description="Disordered" evidence="7">
    <location>
        <begin position="417"/>
        <end position="488"/>
    </location>
</feature>
<keyword evidence="10" id="KW-1185">Reference proteome</keyword>
<keyword evidence="2 6" id="KW-0805">Transcription regulation</keyword>
<comment type="caution">
    <text evidence="9">The sequence shown here is derived from an EMBL/GenBank/DDBJ whole genome shotgun (WGS) entry which is preliminary data.</text>
</comment>
<name>A0A835N5I8_9ROSI</name>
<dbReference type="GO" id="GO:0003680">
    <property type="term" value="F:minor groove of adenine-thymine-rich DNA binding"/>
    <property type="evidence" value="ECO:0007669"/>
    <property type="project" value="UniProtKB-UniRule"/>
</dbReference>
<feature type="region of interest" description="Disordered" evidence="7">
    <location>
        <begin position="125"/>
        <end position="187"/>
    </location>
</feature>
<feature type="domain" description="PPC" evidence="8">
    <location>
        <begin position="290"/>
        <end position="429"/>
    </location>
</feature>
<evidence type="ECO:0000256" key="4">
    <source>
        <dbReference type="ARBA" id="ARBA00023163"/>
    </source>
</evidence>
<keyword evidence="5 6" id="KW-0539">Nucleus</keyword>
<dbReference type="PANTHER" id="PTHR31500:SF57">
    <property type="entry name" value="AT-HOOK MOTIF NUCLEAR-LOCALIZED PROTEIN 10"/>
    <property type="match status" value="1"/>
</dbReference>
<comment type="subcellular location">
    <subcellularLocation>
        <location evidence="6">Nucleus</location>
    </subcellularLocation>
</comment>
<organism evidence="9 10">
    <name type="scientific">Salix dunnii</name>
    <dbReference type="NCBI Taxonomy" id="1413687"/>
    <lineage>
        <taxon>Eukaryota</taxon>
        <taxon>Viridiplantae</taxon>
        <taxon>Streptophyta</taxon>
        <taxon>Embryophyta</taxon>
        <taxon>Tracheophyta</taxon>
        <taxon>Spermatophyta</taxon>
        <taxon>Magnoliopsida</taxon>
        <taxon>eudicotyledons</taxon>
        <taxon>Gunneridae</taxon>
        <taxon>Pentapetalae</taxon>
        <taxon>rosids</taxon>
        <taxon>fabids</taxon>
        <taxon>Malpighiales</taxon>
        <taxon>Salicaceae</taxon>
        <taxon>Saliceae</taxon>
        <taxon>Salix</taxon>
    </lineage>
</organism>
<evidence type="ECO:0000313" key="9">
    <source>
        <dbReference type="EMBL" id="KAF9686575.1"/>
    </source>
</evidence>
<dbReference type="PANTHER" id="PTHR31500">
    <property type="entry name" value="AT-HOOK MOTIF NUCLEAR-LOCALIZED PROTEIN 9"/>
    <property type="match status" value="1"/>
</dbReference>
<dbReference type="SUPFAM" id="SSF117856">
    <property type="entry name" value="AF0104/ALDC/Ptd012-like"/>
    <property type="match status" value="1"/>
</dbReference>
<dbReference type="OrthoDB" id="1750003at2759"/>
<feature type="region of interest" description="Disordered" evidence="7">
    <location>
        <begin position="1"/>
        <end position="32"/>
    </location>
</feature>
<proteinExistence type="predicted"/>
<accession>A0A835N5I8</accession>
<keyword evidence="4 6" id="KW-0804">Transcription</keyword>
<dbReference type="AlphaFoldDB" id="A0A835N5I8"/>
<dbReference type="PROSITE" id="PS51742">
    <property type="entry name" value="PPC"/>
    <property type="match status" value="1"/>
</dbReference>
<keyword evidence="3 6" id="KW-0238">DNA-binding</keyword>
<reference evidence="9 10" key="1">
    <citation type="submission" date="2020-10" db="EMBL/GenBank/DDBJ databases">
        <title>Plant Genome Project.</title>
        <authorList>
            <person name="Zhang R.-G."/>
        </authorList>
    </citation>
    <scope>NUCLEOTIDE SEQUENCE [LARGE SCALE GENOMIC DNA]</scope>
    <source>
        <strain evidence="9">FAFU-HL-1</strain>
        <tissue evidence="9">Leaf</tissue>
    </source>
</reference>
<feature type="compositionally biased region" description="Low complexity" evidence="7">
    <location>
        <begin position="150"/>
        <end position="160"/>
    </location>
</feature>
<evidence type="ECO:0000313" key="10">
    <source>
        <dbReference type="Proteomes" id="UP000657918"/>
    </source>
</evidence>
<dbReference type="Pfam" id="PF03479">
    <property type="entry name" value="PCC"/>
    <property type="match status" value="1"/>
</dbReference>
<dbReference type="SMART" id="SM00384">
    <property type="entry name" value="AT_hook"/>
    <property type="match status" value="2"/>
</dbReference>
<evidence type="ECO:0000259" key="8">
    <source>
        <dbReference type="PROSITE" id="PS51742"/>
    </source>
</evidence>
<dbReference type="EMBL" id="JADGMS010000002">
    <property type="protein sequence ID" value="KAF9686575.1"/>
    <property type="molecule type" value="Genomic_DNA"/>
</dbReference>
<dbReference type="Proteomes" id="UP000657918">
    <property type="component" value="Unassembled WGS sequence"/>
</dbReference>
<dbReference type="GO" id="GO:0005634">
    <property type="term" value="C:nucleus"/>
    <property type="evidence" value="ECO:0007669"/>
    <property type="project" value="UniProtKB-SubCell"/>
</dbReference>
<protein>
    <recommendedName>
        <fullName evidence="6">AT-hook motif nuclear-localized protein</fullName>
    </recommendedName>
</protein>
<evidence type="ECO:0000256" key="7">
    <source>
        <dbReference type="SAM" id="MobiDB-lite"/>
    </source>
</evidence>
<sequence>MSASETGVMTSRDPFSVTGLQHKTAGPPQPVTQNMRLAFSADGATVYKPITTATTTMAVSPTNQPGGEEGSAAGGAVLSPHGINVGRSGGEPMKRKRGRPRKYGPDGTMALAFASAPQSVAVTQKLSAGLSSPPAQAQVQPLAHTPPPGSDVGVGSPAGAALGGSVSPTGVKKARGRPPGSSKKQKLDALGSAGIGFTPHVITVKAGEHGPRAVCILSANGVISNVTLRQQSTSGGTVTYEVKPYLIDTKSANVITDFDYFKSLLRGIYKTMFELLAVKNNLCGVKFLLYLLMLLLMIRIHESRGFMFMRLSVVYWRQFCPCWLWFGHLSPNSSLAVSFKIFCSFSMQGRFEILALSGSYLPSENGGPRSRTGGLSVCLSGPDGRVLGGSVAGLLMAAAPVQVVVSSFIADCRKESKSANHMEPSPATSKVPPTGGSTGVSSPFSRETVSESSGGPGSPLNQSTGACNNNNPQGKHAMEINPFSLRFD</sequence>
<evidence type="ECO:0000256" key="6">
    <source>
        <dbReference type="RuleBase" id="RU367031"/>
    </source>
</evidence>
<dbReference type="InterPro" id="IPR017956">
    <property type="entry name" value="AT_hook_DNA-bd_motif"/>
</dbReference>
<comment type="function">
    <text evidence="1 6">Transcription factor that specifically binds AT-rich DNA sequences related to the nuclear matrix attachment regions (MARs).</text>
</comment>
<dbReference type="InterPro" id="IPR039605">
    <property type="entry name" value="AHL"/>
</dbReference>
<evidence type="ECO:0000256" key="5">
    <source>
        <dbReference type="ARBA" id="ARBA00023242"/>
    </source>
</evidence>
<feature type="compositionally biased region" description="Polar residues" evidence="7">
    <location>
        <begin position="439"/>
        <end position="473"/>
    </location>
</feature>
<dbReference type="CDD" id="cd11378">
    <property type="entry name" value="DUF296"/>
    <property type="match status" value="1"/>
</dbReference>
<dbReference type="InterPro" id="IPR005175">
    <property type="entry name" value="PPC_dom"/>
</dbReference>
<evidence type="ECO:0000256" key="2">
    <source>
        <dbReference type="ARBA" id="ARBA00023015"/>
    </source>
</evidence>
<comment type="domain">
    <text evidence="6">The PPC domain mediates interactions between AHL proteins.</text>
</comment>
<gene>
    <name evidence="9" type="ORF">SADUNF_Sadunf02G0003400</name>
</gene>
<evidence type="ECO:0000256" key="3">
    <source>
        <dbReference type="ARBA" id="ARBA00023125"/>
    </source>
</evidence>